<evidence type="ECO:0000313" key="2">
    <source>
        <dbReference type="Proteomes" id="UP001292094"/>
    </source>
</evidence>
<dbReference type="EMBL" id="JAWZYT010000217">
    <property type="protein sequence ID" value="KAK4326433.1"/>
    <property type="molecule type" value="Genomic_DNA"/>
</dbReference>
<dbReference type="AlphaFoldDB" id="A0AAE1UIU9"/>
<evidence type="ECO:0008006" key="3">
    <source>
        <dbReference type="Google" id="ProtNLM"/>
    </source>
</evidence>
<reference evidence="1" key="1">
    <citation type="submission" date="2023-11" db="EMBL/GenBank/DDBJ databases">
        <title>Genome assemblies of two species of porcelain crab, Petrolisthes cinctipes and Petrolisthes manimaculis (Anomura: Porcellanidae).</title>
        <authorList>
            <person name="Angst P."/>
        </authorList>
    </citation>
    <scope>NUCLEOTIDE SEQUENCE</scope>
    <source>
        <strain evidence="1">PB745_02</strain>
        <tissue evidence="1">Gill</tissue>
    </source>
</reference>
<accession>A0AAE1UIU9</accession>
<comment type="caution">
    <text evidence="1">The sequence shown here is derived from an EMBL/GenBank/DDBJ whole genome shotgun (WGS) entry which is preliminary data.</text>
</comment>
<evidence type="ECO:0000313" key="1">
    <source>
        <dbReference type="EMBL" id="KAK4326433.1"/>
    </source>
</evidence>
<organism evidence="1 2">
    <name type="scientific">Petrolisthes manimaculis</name>
    <dbReference type="NCBI Taxonomy" id="1843537"/>
    <lineage>
        <taxon>Eukaryota</taxon>
        <taxon>Metazoa</taxon>
        <taxon>Ecdysozoa</taxon>
        <taxon>Arthropoda</taxon>
        <taxon>Crustacea</taxon>
        <taxon>Multicrustacea</taxon>
        <taxon>Malacostraca</taxon>
        <taxon>Eumalacostraca</taxon>
        <taxon>Eucarida</taxon>
        <taxon>Decapoda</taxon>
        <taxon>Pleocyemata</taxon>
        <taxon>Anomura</taxon>
        <taxon>Galatheoidea</taxon>
        <taxon>Porcellanidae</taxon>
        <taxon>Petrolisthes</taxon>
    </lineage>
</organism>
<dbReference type="Proteomes" id="UP001292094">
    <property type="component" value="Unassembled WGS sequence"/>
</dbReference>
<sequence length="241" mass="27400">MHVGRNNLQADYHLNGTPLQKTTEEKDLGILVSCDLKPSQHVAKVAAKANSRLGIIKRNFIRDREILVPLYLSLVRPVMDYGVQSWSPYLVKDIQALEKVQRRATKLVPELSHLPYEERCQRLGLQTLSDRRKRGDMIQTTTQVDTVVLTTQAHRNDPFTCNLEETLSPRITLGYEAEKKLLKSSITPDQEKNLHDMLDSVKGNTKYLTRTASPDQPIASSADYVMADKDAEQQDIFIEEL</sequence>
<keyword evidence="2" id="KW-1185">Reference proteome</keyword>
<protein>
    <recommendedName>
        <fullName evidence="3">RNA-directed DNA polymerase from mobile element jockey</fullName>
    </recommendedName>
</protein>
<proteinExistence type="predicted"/>
<name>A0AAE1UIU9_9EUCA</name>
<dbReference type="PANTHER" id="PTHR33332">
    <property type="entry name" value="REVERSE TRANSCRIPTASE DOMAIN-CONTAINING PROTEIN"/>
    <property type="match status" value="1"/>
</dbReference>
<dbReference type="PRINTS" id="PR01345">
    <property type="entry name" value="CERVTRCPTASE"/>
</dbReference>
<gene>
    <name evidence="1" type="ORF">Pmani_003035</name>
</gene>